<evidence type="ECO:0000256" key="2">
    <source>
        <dbReference type="ARBA" id="ARBA00023253"/>
    </source>
</evidence>
<evidence type="ECO:0000313" key="5">
    <source>
        <dbReference type="EMBL" id="KAK1752511.1"/>
    </source>
</evidence>
<dbReference type="InterPro" id="IPR019378">
    <property type="entry name" value="GDP-Fuc_O-FucTrfase"/>
</dbReference>
<evidence type="ECO:0000256" key="3">
    <source>
        <dbReference type="ARBA" id="ARBA00023277"/>
    </source>
</evidence>
<organism evidence="5 6">
    <name type="scientific">Echria macrotheca</name>
    <dbReference type="NCBI Taxonomy" id="438768"/>
    <lineage>
        <taxon>Eukaryota</taxon>
        <taxon>Fungi</taxon>
        <taxon>Dikarya</taxon>
        <taxon>Ascomycota</taxon>
        <taxon>Pezizomycotina</taxon>
        <taxon>Sordariomycetes</taxon>
        <taxon>Sordariomycetidae</taxon>
        <taxon>Sordariales</taxon>
        <taxon>Schizotheciaceae</taxon>
        <taxon>Echria</taxon>
    </lineage>
</organism>
<keyword evidence="3" id="KW-0119">Carbohydrate metabolism</keyword>
<dbReference type="AlphaFoldDB" id="A0AAJ0BAS4"/>
<keyword evidence="2" id="KW-0294">Fucose metabolism</keyword>
<comment type="caution">
    <text evidence="5">The sequence shown here is derived from an EMBL/GenBank/DDBJ whole genome shotgun (WGS) entry which is preliminary data.</text>
</comment>
<keyword evidence="4" id="KW-0812">Transmembrane</keyword>
<dbReference type="EMBL" id="MU839839">
    <property type="protein sequence ID" value="KAK1752511.1"/>
    <property type="molecule type" value="Genomic_DNA"/>
</dbReference>
<keyword evidence="4" id="KW-0472">Membrane</keyword>
<dbReference type="CDD" id="cd11296">
    <property type="entry name" value="O-FucT_like"/>
    <property type="match status" value="1"/>
</dbReference>
<dbReference type="GO" id="GO:0016740">
    <property type="term" value="F:transferase activity"/>
    <property type="evidence" value="ECO:0007669"/>
    <property type="project" value="UniProtKB-KW"/>
</dbReference>
<evidence type="ECO:0008006" key="7">
    <source>
        <dbReference type="Google" id="ProtNLM"/>
    </source>
</evidence>
<proteinExistence type="predicted"/>
<dbReference type="Pfam" id="PF10250">
    <property type="entry name" value="O-FucT"/>
    <property type="match status" value="1"/>
</dbReference>
<protein>
    <recommendedName>
        <fullName evidence="7">Alternative oxidase</fullName>
    </recommendedName>
</protein>
<dbReference type="Gene3D" id="3.40.50.11350">
    <property type="match status" value="1"/>
</dbReference>
<accession>A0AAJ0BAS4</accession>
<evidence type="ECO:0000313" key="6">
    <source>
        <dbReference type="Proteomes" id="UP001239445"/>
    </source>
</evidence>
<keyword evidence="4" id="KW-1133">Transmembrane helix</keyword>
<name>A0AAJ0BAS4_9PEZI</name>
<evidence type="ECO:0000256" key="4">
    <source>
        <dbReference type="SAM" id="Phobius"/>
    </source>
</evidence>
<reference evidence="5" key="1">
    <citation type="submission" date="2023-06" db="EMBL/GenBank/DDBJ databases">
        <title>Genome-scale phylogeny and comparative genomics of the fungal order Sordariales.</title>
        <authorList>
            <consortium name="Lawrence Berkeley National Laboratory"/>
            <person name="Hensen N."/>
            <person name="Bonometti L."/>
            <person name="Westerberg I."/>
            <person name="Brannstrom I.O."/>
            <person name="Guillou S."/>
            <person name="Cros-Aarteil S."/>
            <person name="Calhoun S."/>
            <person name="Haridas S."/>
            <person name="Kuo A."/>
            <person name="Mondo S."/>
            <person name="Pangilinan J."/>
            <person name="Riley R."/>
            <person name="Labutti K."/>
            <person name="Andreopoulos B."/>
            <person name="Lipzen A."/>
            <person name="Chen C."/>
            <person name="Yanf M."/>
            <person name="Daum C."/>
            <person name="Ng V."/>
            <person name="Clum A."/>
            <person name="Steindorff A."/>
            <person name="Ohm R."/>
            <person name="Martin F."/>
            <person name="Silar P."/>
            <person name="Natvig D."/>
            <person name="Lalanne C."/>
            <person name="Gautier V."/>
            <person name="Ament-Velasquez S.L."/>
            <person name="Kruys A."/>
            <person name="Hutchinson M.I."/>
            <person name="Powell A.J."/>
            <person name="Barry K."/>
            <person name="Miller A.N."/>
            <person name="Grigoriev I.V."/>
            <person name="Debuchy R."/>
            <person name="Gladieux P."/>
            <person name="Thoren M.H."/>
            <person name="Johannesson H."/>
        </authorList>
    </citation>
    <scope>NUCLEOTIDE SEQUENCE</scope>
    <source>
        <strain evidence="5">PSN4</strain>
    </source>
</reference>
<dbReference type="Proteomes" id="UP001239445">
    <property type="component" value="Unassembled WGS sequence"/>
</dbReference>
<evidence type="ECO:0000256" key="1">
    <source>
        <dbReference type="ARBA" id="ARBA00022679"/>
    </source>
</evidence>
<feature type="transmembrane region" description="Helical" evidence="4">
    <location>
        <begin position="7"/>
        <end position="26"/>
    </location>
</feature>
<keyword evidence="6" id="KW-1185">Reference proteome</keyword>
<gene>
    <name evidence="5" type="ORF">QBC47DRAFT_305698</name>
</gene>
<dbReference type="GO" id="GO:0006004">
    <property type="term" value="P:fucose metabolic process"/>
    <property type="evidence" value="ECO:0007669"/>
    <property type="project" value="UniProtKB-KW"/>
</dbReference>
<keyword evidence="1" id="KW-0808">Transferase</keyword>
<sequence>MLGRPRLLVLARFALPFLFGLWLFSLTVPHESAYTRAIGHVEDEKEVFISNFLESEIDGGFDGRGIADLCATKTWTPGLVLSCEPAPGGPGHVKNAHLNCIRIAIEMGAELVVPRIVKRHDTQISLTTPYSGAGPVRGEPFDYLFDLDHLDQSLARFCPQMKVYRSMDELYDVPSLQKGTGMSLQVLEVPLLNGSVISDTSVLSRYIKKYIDHVSPPENRTQPVRFNLGVTNWAFTTSSDSPVFSHQFGRIIRTRQGARRLSASALHSLQRRFGFQADPHGQPENNAFVGVHLRTEEDARYILPKFETQARRLLDYIVSSGMKVAYLATGAEEAQIAEFERMAADLNVTVVTKKQMLHGDELRALNALTWDQRALVDYEVMLRAGLVVGPAQSSFSWGLALRRSGFSGASRPAPVVNLTMEWEDGLTTLLGPAVKGPVLRQTIWP</sequence>